<dbReference type="SUPFAM" id="SSF88946">
    <property type="entry name" value="Sigma2 domain of RNA polymerase sigma factors"/>
    <property type="match status" value="1"/>
</dbReference>
<comment type="subunit">
    <text evidence="1">Interacts transiently with the RNA polymerase catalytic core formed by RpoA, RpoB, RpoC and RpoZ (2 alpha, 1 beta, 1 beta' and 1 omega subunit) to form the RNA polymerase holoenzyme that can initiate transcription.</text>
</comment>
<evidence type="ECO:0000256" key="2">
    <source>
        <dbReference type="SAM" id="MobiDB-lite"/>
    </source>
</evidence>
<dbReference type="InterPro" id="IPR013325">
    <property type="entry name" value="RNA_pol_sigma_r2"/>
</dbReference>
<dbReference type="NCBIfam" id="TIGR02937">
    <property type="entry name" value="sigma70-ECF"/>
    <property type="match status" value="1"/>
</dbReference>
<dbReference type="InterPro" id="IPR036388">
    <property type="entry name" value="WH-like_DNA-bd_sf"/>
</dbReference>
<dbReference type="SUPFAM" id="SSF54427">
    <property type="entry name" value="NTF2-like"/>
    <property type="match status" value="1"/>
</dbReference>
<protein>
    <submittedName>
        <fullName evidence="5">RNA polymerase sigma factor SigJ</fullName>
    </submittedName>
</protein>
<reference evidence="5 6" key="1">
    <citation type="submission" date="2024-04" db="EMBL/GenBank/DDBJ databases">
        <title>Complete genome sequence of Nguyenibacter vanlangesis HBCM-1154, a strain capable of nitrogen fixation, IAA production, and phosphorus solubilization isolated from sugarcane soil.</title>
        <authorList>
            <person name="MY HANH P."/>
        </authorList>
    </citation>
    <scope>NUCLEOTIDE SEQUENCE [LARGE SCALE GENOMIC DNA]</scope>
    <source>
        <strain evidence="5 6">HBCM 1154</strain>
    </source>
</reference>
<dbReference type="PANTHER" id="PTHR30173">
    <property type="entry name" value="SIGMA 19 FACTOR"/>
    <property type="match status" value="1"/>
</dbReference>
<name>A0ABZ3D3R8_9PROT</name>
<evidence type="ECO:0000259" key="3">
    <source>
        <dbReference type="Pfam" id="PF04542"/>
    </source>
</evidence>
<evidence type="ECO:0000313" key="6">
    <source>
        <dbReference type="Proteomes" id="UP001449795"/>
    </source>
</evidence>
<dbReference type="Gene3D" id="3.10.450.50">
    <property type="match status" value="1"/>
</dbReference>
<keyword evidence="6" id="KW-1185">Reference proteome</keyword>
<dbReference type="Pfam" id="PF04542">
    <property type="entry name" value="Sigma70_r2"/>
    <property type="match status" value="1"/>
</dbReference>
<accession>A0ABZ3D3R8</accession>
<dbReference type="InterPro" id="IPR014284">
    <property type="entry name" value="RNA_pol_sigma-70_dom"/>
</dbReference>
<dbReference type="PANTHER" id="PTHR30173:SF43">
    <property type="entry name" value="ECF RNA POLYMERASE SIGMA FACTOR SIGI-RELATED"/>
    <property type="match status" value="1"/>
</dbReference>
<dbReference type="Gene3D" id="1.10.10.10">
    <property type="entry name" value="Winged helix-like DNA-binding domain superfamily/Winged helix DNA-binding domain"/>
    <property type="match status" value="1"/>
</dbReference>
<dbReference type="Proteomes" id="UP001449795">
    <property type="component" value="Chromosome"/>
</dbReference>
<dbReference type="Pfam" id="PF08281">
    <property type="entry name" value="Sigma70_r4_2"/>
    <property type="match status" value="1"/>
</dbReference>
<dbReference type="InterPro" id="IPR052704">
    <property type="entry name" value="ECF_Sigma-70_Domain"/>
</dbReference>
<evidence type="ECO:0000313" key="5">
    <source>
        <dbReference type="EMBL" id="XAE42131.1"/>
    </source>
</evidence>
<feature type="region of interest" description="Disordered" evidence="2">
    <location>
        <begin position="1"/>
        <end position="34"/>
    </location>
</feature>
<organism evidence="5 6">
    <name type="scientific">Nguyenibacter vanlangensis</name>
    <dbReference type="NCBI Taxonomy" id="1216886"/>
    <lineage>
        <taxon>Bacteria</taxon>
        <taxon>Pseudomonadati</taxon>
        <taxon>Pseudomonadota</taxon>
        <taxon>Alphaproteobacteria</taxon>
        <taxon>Acetobacterales</taxon>
        <taxon>Acetobacteraceae</taxon>
        <taxon>Nguyenibacter</taxon>
    </lineage>
</organism>
<dbReference type="SUPFAM" id="SSF88659">
    <property type="entry name" value="Sigma3 and sigma4 domains of RNA polymerase sigma factors"/>
    <property type="match status" value="1"/>
</dbReference>
<feature type="domain" description="RNA polymerase sigma-70 region 2" evidence="3">
    <location>
        <begin position="38"/>
        <end position="99"/>
    </location>
</feature>
<gene>
    <name evidence="5" type="primary">sigJ</name>
    <name evidence="5" type="ORF">AAC691_17950</name>
</gene>
<dbReference type="InterPro" id="IPR013249">
    <property type="entry name" value="RNA_pol_sigma70_r4_t2"/>
</dbReference>
<feature type="compositionally biased region" description="Basic residues" evidence="2">
    <location>
        <begin position="1"/>
        <end position="12"/>
    </location>
</feature>
<dbReference type="Gene3D" id="1.10.1740.10">
    <property type="match status" value="1"/>
</dbReference>
<dbReference type="RefSeq" id="WP_342627931.1">
    <property type="nucleotide sequence ID" value="NZ_CP152276.1"/>
</dbReference>
<dbReference type="InterPro" id="IPR007627">
    <property type="entry name" value="RNA_pol_sigma70_r2"/>
</dbReference>
<proteinExistence type="predicted"/>
<dbReference type="NCBIfam" id="NF007214">
    <property type="entry name" value="PRK09636.1"/>
    <property type="match status" value="1"/>
</dbReference>
<dbReference type="InterPro" id="IPR032710">
    <property type="entry name" value="NTF2-like_dom_sf"/>
</dbReference>
<dbReference type="EMBL" id="CP152276">
    <property type="protein sequence ID" value="XAE42131.1"/>
    <property type="molecule type" value="Genomic_DNA"/>
</dbReference>
<sequence>MEPHRDRLRRRPAAGDRLLTAPDPDPDPDPDGLGPFLAHRAEMIGLAYRMTGSLALAEDVAQDAFLRWRAADRAAVRDARSVLLTIAARLCLDQLRSARARREHYVGVWLPEPVIDDDAAPQEAALARRQDLSVAILLALQRLSPVERAIVILHDVFDLPFAEIAPMVGRSATACRKAAGRARARLHDTPMPDTTAPDTIMPNTITLDTAGAARLTDAFYRAVQQGDIDTLRTLLAEDAVAYTDGGGLRPAALNPIRGREKLLRLFAGLAARKPGPAKLLYRGPVNALPGYVTQEADGLPQTTALEWRNEGHGSRIATIYIVRNPQKLGHLAAIAPIPWAFIPWAPIP</sequence>
<feature type="domain" description="RNA polymerase sigma factor 70 region 4 type 2" evidence="4">
    <location>
        <begin position="134"/>
        <end position="186"/>
    </location>
</feature>
<evidence type="ECO:0000256" key="1">
    <source>
        <dbReference type="ARBA" id="ARBA00011344"/>
    </source>
</evidence>
<dbReference type="InterPro" id="IPR013324">
    <property type="entry name" value="RNA_pol_sigma_r3/r4-like"/>
</dbReference>
<evidence type="ECO:0000259" key="4">
    <source>
        <dbReference type="Pfam" id="PF08281"/>
    </source>
</evidence>